<dbReference type="InterPro" id="IPR035872">
    <property type="entry name" value="EEVS-like"/>
</dbReference>
<evidence type="ECO:0000256" key="4">
    <source>
        <dbReference type="ARBA" id="ARBA00023027"/>
    </source>
</evidence>
<evidence type="ECO:0000256" key="3">
    <source>
        <dbReference type="ARBA" id="ARBA00022741"/>
    </source>
</evidence>
<accession>A0AAI8FQ72</accession>
<reference evidence="8 9" key="1">
    <citation type="submission" date="2014-06" db="EMBL/GenBank/DDBJ databases">
        <authorList>
            <person name="Bishop-Lilly K.A."/>
            <person name="Broomall S.M."/>
            <person name="Chain P.S."/>
            <person name="Chertkov O."/>
            <person name="Coyne S.R."/>
            <person name="Daligault H.E."/>
            <person name="Davenport K.W."/>
            <person name="Erkkila T."/>
            <person name="Frey K.G."/>
            <person name="Gibbons H.S."/>
            <person name="Gu W."/>
            <person name="Jaissle J."/>
            <person name="Johnson S.L."/>
            <person name="Koroleva G.I."/>
            <person name="Ladner J.T."/>
            <person name="Lo C.-C."/>
            <person name="Minogue T.D."/>
            <person name="Munk C."/>
            <person name="Palacios G.F."/>
            <person name="Redden C.L."/>
            <person name="Rosenzweig C.N."/>
            <person name="Scholz M.B."/>
            <person name="Teshima H."/>
            <person name="Xu Y."/>
        </authorList>
    </citation>
    <scope>NUCLEOTIDE SEQUENCE [LARGE SCALE GENOMIC DNA]</scope>
    <source>
        <strain evidence="8 9">EO147</strain>
    </source>
</reference>
<sequence length="402" mass="44381">MTQCSAPLAHWTSSTRYIEGPGRVVLESNLRRRHEIQFTPTLLSDGGETLRNALADTPTIIVTTPSVDWHYGAMLRQVIRSFDRGNPCGYHVLECREQSKDIHQSLKICELALDANLRRGGTIVAVGGGVCLDVAGLAAAIYRRGVRHIKVPTTLIGLIDAGIGIKNGINFKHKKSALGSFYPPELTLLDPEFLKTLPEQHIKDGLSEALKMAIIDDRALFEVMEANAEAFLPTRLSTQAGHEVISRSVKGMLVALSENLYELDSYCRMVDFGHTFSPFIESATSFHVTHGQAVAVDMAISATLASQFGLLDRDDFERILQLMQALDLPIFHESTLDTDELHQSLKGIVAHRNGALNLVVPNGIGTYEFIYAASDVSILDVKAAVNYLERRSAELRDRRLVY</sequence>
<dbReference type="PANTHER" id="PTHR43622">
    <property type="entry name" value="3-DEHYDROQUINATE SYNTHASE"/>
    <property type="match status" value="1"/>
</dbReference>
<dbReference type="KEGG" id="bok:DM82_5622"/>
<evidence type="ECO:0000256" key="5">
    <source>
        <dbReference type="ARBA" id="ARBA00023239"/>
    </source>
</evidence>
<dbReference type="EMBL" id="CP008727">
    <property type="protein sequence ID" value="AIO68685.1"/>
    <property type="molecule type" value="Genomic_DNA"/>
</dbReference>
<dbReference type="CDD" id="cd08199">
    <property type="entry name" value="EEVS"/>
    <property type="match status" value="1"/>
</dbReference>
<evidence type="ECO:0000256" key="1">
    <source>
        <dbReference type="ARBA" id="ARBA00001911"/>
    </source>
</evidence>
<keyword evidence="4" id="KW-0520">NAD</keyword>
<evidence type="ECO:0000259" key="7">
    <source>
        <dbReference type="Pfam" id="PF24621"/>
    </source>
</evidence>
<proteinExistence type="predicted"/>
<organism evidence="8 9">
    <name type="scientific">Burkholderia oklahomensis</name>
    <dbReference type="NCBI Taxonomy" id="342113"/>
    <lineage>
        <taxon>Bacteria</taxon>
        <taxon>Pseudomonadati</taxon>
        <taxon>Pseudomonadota</taxon>
        <taxon>Betaproteobacteria</taxon>
        <taxon>Burkholderiales</taxon>
        <taxon>Burkholderiaceae</taxon>
        <taxon>Burkholderia</taxon>
        <taxon>pseudomallei group</taxon>
    </lineage>
</organism>
<dbReference type="InterPro" id="IPR050071">
    <property type="entry name" value="Dehydroquinate_synthase"/>
</dbReference>
<dbReference type="GO" id="GO:0003856">
    <property type="term" value="F:3-dehydroquinate synthase activity"/>
    <property type="evidence" value="ECO:0007669"/>
    <property type="project" value="TreeGrafter"/>
</dbReference>
<keyword evidence="3" id="KW-0547">Nucleotide-binding</keyword>
<dbReference type="GO" id="GO:0046872">
    <property type="term" value="F:metal ion binding"/>
    <property type="evidence" value="ECO:0007669"/>
    <property type="project" value="UniProtKB-KW"/>
</dbReference>
<dbReference type="GO" id="GO:0000166">
    <property type="term" value="F:nucleotide binding"/>
    <property type="evidence" value="ECO:0007669"/>
    <property type="project" value="UniProtKB-KW"/>
</dbReference>
<dbReference type="Gene3D" id="1.20.1090.10">
    <property type="entry name" value="Dehydroquinate synthase-like - alpha domain"/>
    <property type="match status" value="1"/>
</dbReference>
<dbReference type="PANTHER" id="PTHR43622:SF3">
    <property type="entry name" value="2-EPI-5-EPI-VALIOLONE SYNTHASE"/>
    <property type="match status" value="1"/>
</dbReference>
<dbReference type="RefSeq" id="WP_081464420.1">
    <property type="nucleotide sequence ID" value="NZ_CP008727.1"/>
</dbReference>
<dbReference type="Pfam" id="PF24621">
    <property type="entry name" value="DHQS_C"/>
    <property type="match status" value="1"/>
</dbReference>
<evidence type="ECO:0000256" key="2">
    <source>
        <dbReference type="ARBA" id="ARBA00022723"/>
    </source>
</evidence>
<evidence type="ECO:0000313" key="9">
    <source>
        <dbReference type="Proteomes" id="UP000029424"/>
    </source>
</evidence>
<keyword evidence="9" id="KW-1185">Reference proteome</keyword>
<protein>
    <submittedName>
        <fullName evidence="8">3-dehydroquinate synthase family protein</fullName>
    </submittedName>
</protein>
<dbReference type="InterPro" id="IPR030960">
    <property type="entry name" value="DHQS/DOIS_N"/>
</dbReference>
<dbReference type="Proteomes" id="UP000029424">
    <property type="component" value="Chromosome 2"/>
</dbReference>
<keyword evidence="2" id="KW-0479">Metal-binding</keyword>
<dbReference type="Pfam" id="PF01761">
    <property type="entry name" value="DHQ_synthase"/>
    <property type="match status" value="1"/>
</dbReference>
<keyword evidence="5" id="KW-0456">Lyase</keyword>
<feature type="domain" description="3-dehydroquinate synthase N-terminal" evidence="6">
    <location>
        <begin position="93"/>
        <end position="203"/>
    </location>
</feature>
<dbReference type="SUPFAM" id="SSF56796">
    <property type="entry name" value="Dehydroquinate synthase-like"/>
    <property type="match status" value="1"/>
</dbReference>
<evidence type="ECO:0000259" key="6">
    <source>
        <dbReference type="Pfam" id="PF01761"/>
    </source>
</evidence>
<name>A0AAI8FQ72_9BURK</name>
<dbReference type="GO" id="GO:0017000">
    <property type="term" value="P:antibiotic biosynthetic process"/>
    <property type="evidence" value="ECO:0007669"/>
    <property type="project" value="InterPro"/>
</dbReference>
<dbReference type="Gene3D" id="3.40.50.1970">
    <property type="match status" value="1"/>
</dbReference>
<evidence type="ECO:0000313" key="8">
    <source>
        <dbReference type="EMBL" id="AIO68685.1"/>
    </source>
</evidence>
<dbReference type="AlphaFoldDB" id="A0AAI8FQ72"/>
<dbReference type="InterPro" id="IPR056179">
    <property type="entry name" value="DHQS_C"/>
</dbReference>
<comment type="cofactor">
    <cofactor evidence="1">
        <name>NAD(+)</name>
        <dbReference type="ChEBI" id="CHEBI:57540"/>
    </cofactor>
</comment>
<gene>
    <name evidence="8" type="ORF">DM82_5622</name>
</gene>
<feature type="domain" description="3-dehydroquinate synthase C-terminal" evidence="7">
    <location>
        <begin position="205"/>
        <end position="345"/>
    </location>
</feature>